<protein>
    <submittedName>
        <fullName evidence="2">Uncharacterized protein</fullName>
    </submittedName>
</protein>
<dbReference type="AlphaFoldDB" id="A0A915ICI0"/>
<accession>A0A915ICI0</accession>
<reference evidence="2" key="1">
    <citation type="submission" date="2022-11" db="UniProtKB">
        <authorList>
            <consortium name="WormBaseParasite"/>
        </authorList>
    </citation>
    <scope>IDENTIFICATION</scope>
</reference>
<proteinExistence type="predicted"/>
<organism evidence="1 2">
    <name type="scientific">Romanomermis culicivorax</name>
    <name type="common">Nematode worm</name>
    <dbReference type="NCBI Taxonomy" id="13658"/>
    <lineage>
        <taxon>Eukaryota</taxon>
        <taxon>Metazoa</taxon>
        <taxon>Ecdysozoa</taxon>
        <taxon>Nematoda</taxon>
        <taxon>Enoplea</taxon>
        <taxon>Dorylaimia</taxon>
        <taxon>Mermithida</taxon>
        <taxon>Mermithoidea</taxon>
        <taxon>Mermithidae</taxon>
        <taxon>Romanomermis</taxon>
    </lineage>
</organism>
<evidence type="ECO:0000313" key="1">
    <source>
        <dbReference type="Proteomes" id="UP000887565"/>
    </source>
</evidence>
<sequence>MSHGNCTNVEADALEDLNRSRLNLRISPDDSCILDGHFQYEIEQCERQLFYANFEIWWNISFDFRLSKAIVYQKLNLSASTSVFTRCPKQLLAEHRCIYLANCCTCMVQLLIKQNDCTELMTATYLKIKKHTEKTNGVLGLSRNECTHEKTVVES</sequence>
<name>A0A915ICI0_ROMCU</name>
<dbReference type="WBParaSite" id="nRc.2.0.1.t11894-RA">
    <property type="protein sequence ID" value="nRc.2.0.1.t11894-RA"/>
    <property type="gene ID" value="nRc.2.0.1.g11894"/>
</dbReference>
<evidence type="ECO:0000313" key="2">
    <source>
        <dbReference type="WBParaSite" id="nRc.2.0.1.t11894-RA"/>
    </source>
</evidence>
<keyword evidence="1" id="KW-1185">Reference proteome</keyword>
<dbReference type="Proteomes" id="UP000887565">
    <property type="component" value="Unplaced"/>
</dbReference>